<dbReference type="RefSeq" id="WP_142636915.1">
    <property type="nucleotide sequence ID" value="NZ_FXTE01000005.1"/>
</dbReference>
<dbReference type="OrthoDB" id="7845153at2"/>
<sequence length="319" mass="36846">MLTLTTDEYERARGFVQEFLDQTPEDGPAGFECVYRSHDFAGSRIVLRVRGARRDYALKVDTESPGTGRLRDEFDMLGKLTAHFARYESAGVVDPVYISPGDAFFVTQFIDRPTAADLIHNSPDDDQIGRIYRRAGSWLNDLHSFQPIKTYSFRPSWMVDKLQALLGLVPDTVQPWGQKMVQHLTHEAAQLKGITDLLIHAHGDFHSQNLIVGQGEMIGLDLTEAREKLAVYDIVDFLKSDIFRDGTEDQIDQSGILKTNKDMFFRKYRHPIQMDVLDMCMRARLVMDWLDLWRLDRSCSEYESFRRDRLNLRLQAVYE</sequence>
<dbReference type="SUPFAM" id="SSF56112">
    <property type="entry name" value="Protein kinase-like (PK-like)"/>
    <property type="match status" value="1"/>
</dbReference>
<dbReference type="GO" id="GO:0016740">
    <property type="term" value="F:transferase activity"/>
    <property type="evidence" value="ECO:0007669"/>
    <property type="project" value="UniProtKB-KW"/>
</dbReference>
<dbReference type="InterPro" id="IPR002575">
    <property type="entry name" value="Aminoglycoside_PTrfase"/>
</dbReference>
<organism evidence="2 3">
    <name type="scientific">Ruegeria faecimaris</name>
    <dbReference type="NCBI Taxonomy" id="686389"/>
    <lineage>
        <taxon>Bacteria</taxon>
        <taxon>Pseudomonadati</taxon>
        <taxon>Pseudomonadota</taxon>
        <taxon>Alphaproteobacteria</taxon>
        <taxon>Rhodobacterales</taxon>
        <taxon>Roseobacteraceae</taxon>
        <taxon>Ruegeria</taxon>
    </lineage>
</organism>
<protein>
    <submittedName>
        <fullName evidence="2">Phosphotransferase enzyme family protein</fullName>
    </submittedName>
</protein>
<evidence type="ECO:0000313" key="2">
    <source>
        <dbReference type="EMBL" id="SMO67271.1"/>
    </source>
</evidence>
<feature type="domain" description="Aminoglycoside phosphotransferase" evidence="1">
    <location>
        <begin position="46"/>
        <end position="252"/>
    </location>
</feature>
<evidence type="ECO:0000313" key="3">
    <source>
        <dbReference type="Proteomes" id="UP000319555"/>
    </source>
</evidence>
<accession>A0A521D862</accession>
<dbReference type="AlphaFoldDB" id="A0A521D862"/>
<dbReference type="Pfam" id="PF01636">
    <property type="entry name" value="APH"/>
    <property type="match status" value="1"/>
</dbReference>
<keyword evidence="2" id="KW-0808">Transferase</keyword>
<gene>
    <name evidence="2" type="ORF">SAMN06265380_10511</name>
</gene>
<evidence type="ECO:0000259" key="1">
    <source>
        <dbReference type="Pfam" id="PF01636"/>
    </source>
</evidence>
<name>A0A521D862_9RHOB</name>
<reference evidence="2 3" key="1">
    <citation type="submission" date="2017-05" db="EMBL/GenBank/DDBJ databases">
        <authorList>
            <person name="Varghese N."/>
            <person name="Submissions S."/>
        </authorList>
    </citation>
    <scope>NUCLEOTIDE SEQUENCE [LARGE SCALE GENOMIC DNA]</scope>
    <source>
        <strain evidence="2 3">DSM 28009</strain>
    </source>
</reference>
<proteinExistence type="predicted"/>
<keyword evidence="3" id="KW-1185">Reference proteome</keyword>
<dbReference type="EMBL" id="FXTE01000005">
    <property type="protein sequence ID" value="SMO67271.1"/>
    <property type="molecule type" value="Genomic_DNA"/>
</dbReference>
<dbReference type="InterPro" id="IPR011009">
    <property type="entry name" value="Kinase-like_dom_sf"/>
</dbReference>
<dbReference type="Proteomes" id="UP000319555">
    <property type="component" value="Unassembled WGS sequence"/>
</dbReference>